<keyword evidence="1" id="KW-0547">Nucleotide-binding</keyword>
<dbReference type="SUPFAM" id="SSF50891">
    <property type="entry name" value="Cyclophilin-like"/>
    <property type="match status" value="1"/>
</dbReference>
<evidence type="ECO:0000313" key="5">
    <source>
        <dbReference type="EMBL" id="AKK02763.1"/>
    </source>
</evidence>
<dbReference type="AlphaFoldDB" id="A0A0G3GTA7"/>
<evidence type="ECO:0000256" key="3">
    <source>
        <dbReference type="ARBA" id="ARBA00022840"/>
    </source>
</evidence>
<dbReference type="NCBIfam" id="TIGR00724">
    <property type="entry name" value="urea_amlyse_rel"/>
    <property type="match status" value="1"/>
</dbReference>
<dbReference type="Gene3D" id="2.40.100.10">
    <property type="entry name" value="Cyclophilin-like"/>
    <property type="match status" value="1"/>
</dbReference>
<dbReference type="InterPro" id="IPR003778">
    <property type="entry name" value="CT_A_B"/>
</dbReference>
<keyword evidence="3" id="KW-0067">ATP-binding</keyword>
<evidence type="ECO:0000259" key="4">
    <source>
        <dbReference type="SMART" id="SM00797"/>
    </source>
</evidence>
<evidence type="ECO:0000256" key="1">
    <source>
        <dbReference type="ARBA" id="ARBA00022741"/>
    </source>
</evidence>
<dbReference type="STRING" id="1050174.CEPID_04460"/>
<dbReference type="RefSeq" id="WP_047239907.1">
    <property type="nucleotide sequence ID" value="NZ_CP011541.1"/>
</dbReference>
<dbReference type="KEGG" id="cei:CEPID_04460"/>
<evidence type="ECO:0000313" key="6">
    <source>
        <dbReference type="Proteomes" id="UP000035368"/>
    </source>
</evidence>
<dbReference type="OrthoDB" id="9768696at2"/>
<proteinExistence type="predicted"/>
<feature type="domain" description="Carboxyltransferase" evidence="4">
    <location>
        <begin position="23"/>
        <end position="299"/>
    </location>
</feature>
<dbReference type="InterPro" id="IPR052708">
    <property type="entry name" value="PxpC"/>
</dbReference>
<reference evidence="5 6" key="1">
    <citation type="submission" date="2015-05" db="EMBL/GenBank/DDBJ databases">
        <title>Complete genome sequence of Corynebacterium epidermidicanis DSM 45586, isolated from the skin of a dog suffering from pruritus.</title>
        <authorList>
            <person name="Ruckert C."/>
            <person name="Albersmeier A."/>
            <person name="Winkler A."/>
            <person name="Tauch A."/>
        </authorList>
    </citation>
    <scope>NUCLEOTIDE SEQUENCE [LARGE SCALE GENOMIC DNA]</scope>
    <source>
        <strain evidence="5 6">DSM 45586</strain>
    </source>
</reference>
<dbReference type="GO" id="GO:0016787">
    <property type="term" value="F:hydrolase activity"/>
    <property type="evidence" value="ECO:0007669"/>
    <property type="project" value="UniProtKB-KW"/>
</dbReference>
<dbReference type="EMBL" id="CP011541">
    <property type="protein sequence ID" value="AKK02763.1"/>
    <property type="molecule type" value="Genomic_DNA"/>
</dbReference>
<sequence length="299" mass="32092">MIRVIQTGPQALLQDAGRFGLAGTGVAPSGVFDRMSAVRANHALGNDPFAPVIEILMGSFEFEALNDAHIILTGMGAPFTITRPDGTQRMGYSNEIVDIVAGERVFIKMARTGLRGYLGIRGGFAAFQVLGSCSTDVMSNIGPAPLAPGDEIPTGNAIAEVAWWPALRNLPTLWKETKVHTLSVVPGPRQGWFDEQSQQDFFNQTFTVNAASNRIGVRLDAEIPLRRLDATRELPSEGMVRGSIQVPPDGNPVIFGPDYPVTGGYPVIGVLTRRSSDHSAQLAPGDSIRFTTLSSAPHR</sequence>
<organism evidence="5 6">
    <name type="scientific">Corynebacterium epidermidicanis</name>
    <dbReference type="NCBI Taxonomy" id="1050174"/>
    <lineage>
        <taxon>Bacteria</taxon>
        <taxon>Bacillati</taxon>
        <taxon>Actinomycetota</taxon>
        <taxon>Actinomycetes</taxon>
        <taxon>Mycobacteriales</taxon>
        <taxon>Corynebacteriaceae</taxon>
        <taxon>Corynebacterium</taxon>
    </lineage>
</organism>
<dbReference type="PATRIC" id="fig|1050174.4.peg.904"/>
<dbReference type="SMART" id="SM00797">
    <property type="entry name" value="AHS2"/>
    <property type="match status" value="1"/>
</dbReference>
<dbReference type="PANTHER" id="PTHR43309">
    <property type="entry name" value="5-OXOPROLINASE SUBUNIT C"/>
    <property type="match status" value="1"/>
</dbReference>
<dbReference type="Pfam" id="PF02626">
    <property type="entry name" value="CT_A_B"/>
    <property type="match status" value="1"/>
</dbReference>
<dbReference type="GO" id="GO:0005524">
    <property type="term" value="F:ATP binding"/>
    <property type="evidence" value="ECO:0007669"/>
    <property type="project" value="UniProtKB-KW"/>
</dbReference>
<dbReference type="InterPro" id="IPR029000">
    <property type="entry name" value="Cyclophilin-like_dom_sf"/>
</dbReference>
<evidence type="ECO:0000256" key="2">
    <source>
        <dbReference type="ARBA" id="ARBA00022801"/>
    </source>
</evidence>
<protein>
    <submittedName>
        <fullName evidence="5">Biotin-dependent carboxylase-like protein</fullName>
    </submittedName>
</protein>
<keyword evidence="2" id="KW-0378">Hydrolase</keyword>
<dbReference type="PANTHER" id="PTHR43309:SF3">
    <property type="entry name" value="5-OXOPROLINASE SUBUNIT C"/>
    <property type="match status" value="1"/>
</dbReference>
<gene>
    <name evidence="5" type="ORF">CEPID_04460</name>
</gene>
<accession>A0A0G3GTA7</accession>
<keyword evidence="6" id="KW-1185">Reference proteome</keyword>
<name>A0A0G3GTA7_9CORY</name>
<dbReference type="Proteomes" id="UP000035368">
    <property type="component" value="Chromosome"/>
</dbReference>